<accession>A0A0E9TMT4</accession>
<organism evidence="1">
    <name type="scientific">Anguilla anguilla</name>
    <name type="common">European freshwater eel</name>
    <name type="synonym">Muraena anguilla</name>
    <dbReference type="NCBI Taxonomy" id="7936"/>
    <lineage>
        <taxon>Eukaryota</taxon>
        <taxon>Metazoa</taxon>
        <taxon>Chordata</taxon>
        <taxon>Craniata</taxon>
        <taxon>Vertebrata</taxon>
        <taxon>Euteleostomi</taxon>
        <taxon>Actinopterygii</taxon>
        <taxon>Neopterygii</taxon>
        <taxon>Teleostei</taxon>
        <taxon>Anguilliformes</taxon>
        <taxon>Anguillidae</taxon>
        <taxon>Anguilla</taxon>
    </lineage>
</organism>
<name>A0A0E9TMT4_ANGAN</name>
<proteinExistence type="predicted"/>
<dbReference type="EMBL" id="GBXM01053671">
    <property type="protein sequence ID" value="JAH54906.1"/>
    <property type="molecule type" value="Transcribed_RNA"/>
</dbReference>
<evidence type="ECO:0000313" key="1">
    <source>
        <dbReference type="EMBL" id="JAH54906.1"/>
    </source>
</evidence>
<reference evidence="1" key="1">
    <citation type="submission" date="2014-11" db="EMBL/GenBank/DDBJ databases">
        <authorList>
            <person name="Amaro Gonzalez C."/>
        </authorList>
    </citation>
    <scope>NUCLEOTIDE SEQUENCE</scope>
</reference>
<dbReference type="AlphaFoldDB" id="A0A0E9TMT4"/>
<sequence length="55" mass="6003">MHVFEIYTFAHTVCMYISPGLLVCTSQSVILSALPKQSIIYSSTILTSVYSSGTL</sequence>
<reference evidence="1" key="2">
    <citation type="journal article" date="2015" name="Fish Shellfish Immunol.">
        <title>Early steps in the European eel (Anguilla anguilla)-Vibrio vulnificus interaction in the gills: Role of the RtxA13 toxin.</title>
        <authorList>
            <person name="Callol A."/>
            <person name="Pajuelo D."/>
            <person name="Ebbesson L."/>
            <person name="Teles M."/>
            <person name="MacKenzie S."/>
            <person name="Amaro C."/>
        </authorList>
    </citation>
    <scope>NUCLEOTIDE SEQUENCE</scope>
</reference>
<protein>
    <submittedName>
        <fullName evidence="1">Uncharacterized protein</fullName>
    </submittedName>
</protein>